<evidence type="ECO:0000256" key="4">
    <source>
        <dbReference type="ARBA" id="ARBA00022485"/>
    </source>
</evidence>
<comment type="caution">
    <text evidence="10">The sequence shown here is derived from an EMBL/GenBank/DDBJ whole genome shotgun (WGS) entry which is preliminary data.</text>
</comment>
<proteinExistence type="inferred from homology"/>
<evidence type="ECO:0000256" key="1">
    <source>
        <dbReference type="ARBA" id="ARBA00001966"/>
    </source>
</evidence>
<dbReference type="Pfam" id="PF00384">
    <property type="entry name" value="Molybdopterin"/>
    <property type="match status" value="1"/>
</dbReference>
<evidence type="ECO:0000259" key="8">
    <source>
        <dbReference type="Pfam" id="PF00384"/>
    </source>
</evidence>
<dbReference type="CDD" id="cd02792">
    <property type="entry name" value="MopB_CT_Formate-Dh-Na-like"/>
    <property type="match status" value="1"/>
</dbReference>
<evidence type="ECO:0000259" key="9">
    <source>
        <dbReference type="Pfam" id="PF01568"/>
    </source>
</evidence>
<dbReference type="Gene3D" id="2.40.40.20">
    <property type="match status" value="1"/>
</dbReference>
<comment type="cofactor">
    <cofactor evidence="1">
        <name>[4Fe-4S] cluster</name>
        <dbReference type="ChEBI" id="CHEBI:49883"/>
    </cofactor>
</comment>
<comment type="similarity">
    <text evidence="3">Belongs to the prokaryotic molybdopterin-containing oxidoreductase family.</text>
</comment>
<keyword evidence="11" id="KW-1185">Reference proteome</keyword>
<dbReference type="Proteomes" id="UP001519289">
    <property type="component" value="Unassembled WGS sequence"/>
</dbReference>
<gene>
    <name evidence="10" type="ORF">J2Z79_002737</name>
</gene>
<evidence type="ECO:0000256" key="3">
    <source>
        <dbReference type="ARBA" id="ARBA00010312"/>
    </source>
</evidence>
<dbReference type="Gene3D" id="3.40.50.740">
    <property type="match status" value="1"/>
</dbReference>
<evidence type="ECO:0000313" key="10">
    <source>
        <dbReference type="EMBL" id="MBP2019310.1"/>
    </source>
</evidence>
<keyword evidence="5" id="KW-0479">Metal-binding</keyword>
<keyword evidence="4" id="KW-0411">Iron-sulfur</keyword>
<dbReference type="PANTHER" id="PTHR43598">
    <property type="entry name" value="TUNGSTEN-CONTAINING FORMYLMETHANOFURAN DEHYDROGENASE 2 SUBUNIT B"/>
    <property type="match status" value="1"/>
</dbReference>
<name>A0ABS4JUX3_9FIRM</name>
<keyword evidence="4" id="KW-0004">4Fe-4S</keyword>
<dbReference type="SUPFAM" id="SSF50692">
    <property type="entry name" value="ADC-like"/>
    <property type="match status" value="1"/>
</dbReference>
<sequence>MTNHWVDYQNTDVFMVIGTNPAENHPISMRWINKAREKRGAKLIVVDPKFNRTAAVADLYVPLRPGTDIAFLGGLMNYALTHGRYFHEYVAKYTNASFLIHPDFKFEDGLFSGAKVGEDGQVTYDTATWQYQRDEEGNYKKDPTLQDPQCVFQLLKKHYSRYTPEMVAETCGMTVEQFLEVAELFTSTGRPDKAGNIMYAMGITQSSHGSQNVRAVAMLQLLLGNIGIPGGGVNAHRGESNVQGSTDMALLWGNLPGYLPMTTAAAHPTLAAYNATTPKSGYWTNRPKFIASLLKAWWGEHATPENDFCYEYLPKVDGRDHSHMSIFEAMGRGELKGLFAWGQNFAVGGPNVSKERSALGKLEWLVVADLFETETAAFWKGPGMNPAEIQTEVFLLPAAASYEKCGTITNSGRLIQWRDKAVEPPGDAHDDLWMADRLFKKIRELYATEGGAFPDPILKLHWDYDDGSGHPSAEKVAFEINGYTWDDKQGLTTFGNLKDDGSTACGCWIYSGYFADFENPKCRSRVKDEPGTTLGTHLGWGWSWPVNRRILYNRCSVDENGQPWDPERPLFRWDGEKFVAQDVPDFVATNPPAVSAQNPFIMMAEGVGGLWAPSGMKDGPIPEHYEPVESPFANKLNKRQFNPVAIISGKGEFGQLTPPADPNFPYICTTYRVTEHWQSGAMTRSLPWLGEMMPDMFVEISPSLAAKLGVSTGDRVEVTTARGSLVAPAMVTPRMRPVKVHGRETEIVGMPWHWGYMGMFTGASANVLTPHVGDANTQIPEYKAFLCNIRKAGGSGPVRG</sequence>
<dbReference type="NCBIfam" id="TIGR01553">
    <property type="entry name" value="formate-DH-alph"/>
    <property type="match status" value="1"/>
</dbReference>
<accession>A0ABS4JUX3</accession>
<dbReference type="Pfam" id="PF01568">
    <property type="entry name" value="Molydop_binding"/>
    <property type="match status" value="1"/>
</dbReference>
<dbReference type="InterPro" id="IPR006443">
    <property type="entry name" value="Formate-DH-alph_fdnG"/>
</dbReference>
<reference evidence="10 11" key="1">
    <citation type="submission" date="2021-03" db="EMBL/GenBank/DDBJ databases">
        <title>Genomic Encyclopedia of Type Strains, Phase IV (KMG-IV): sequencing the most valuable type-strain genomes for metagenomic binning, comparative biology and taxonomic classification.</title>
        <authorList>
            <person name="Goeker M."/>
        </authorList>
    </citation>
    <scope>NUCLEOTIDE SEQUENCE [LARGE SCALE GENOMIC DNA]</scope>
    <source>
        <strain evidence="10 11">DSM 27138</strain>
    </source>
</reference>
<feature type="domain" description="Molybdopterin dinucleotide-binding" evidence="9">
    <location>
        <begin position="667"/>
        <end position="785"/>
    </location>
</feature>
<keyword evidence="6" id="KW-0574">Periplasm</keyword>
<dbReference type="InterPro" id="IPR006657">
    <property type="entry name" value="MoPterin_dinucl-bd_dom"/>
</dbReference>
<keyword evidence="7 10" id="KW-0560">Oxidoreductase</keyword>
<dbReference type="InterPro" id="IPR009010">
    <property type="entry name" value="Asp_de-COase-like_dom_sf"/>
</dbReference>
<evidence type="ECO:0000256" key="7">
    <source>
        <dbReference type="ARBA" id="ARBA00023002"/>
    </source>
</evidence>
<dbReference type="PANTHER" id="PTHR43598:SF1">
    <property type="entry name" value="FORMATE DEHYDROGENASE-O MAJOR SUBUNIT"/>
    <property type="match status" value="1"/>
</dbReference>
<evidence type="ECO:0000256" key="5">
    <source>
        <dbReference type="ARBA" id="ARBA00022723"/>
    </source>
</evidence>
<dbReference type="Gene3D" id="3.40.228.10">
    <property type="entry name" value="Dimethylsulfoxide Reductase, domain 2"/>
    <property type="match status" value="2"/>
</dbReference>
<dbReference type="SUPFAM" id="SSF53706">
    <property type="entry name" value="Formate dehydrogenase/DMSO reductase, domains 1-3"/>
    <property type="match status" value="1"/>
</dbReference>
<comment type="subcellular location">
    <subcellularLocation>
        <location evidence="2">Cell envelope</location>
    </subcellularLocation>
</comment>
<evidence type="ECO:0000313" key="11">
    <source>
        <dbReference type="Proteomes" id="UP001519289"/>
    </source>
</evidence>
<dbReference type="InterPro" id="IPR006656">
    <property type="entry name" value="Mopterin_OxRdtase"/>
</dbReference>
<feature type="domain" description="Molybdopterin oxidoreductase" evidence="8">
    <location>
        <begin position="2"/>
        <end position="440"/>
    </location>
</feature>
<evidence type="ECO:0000256" key="6">
    <source>
        <dbReference type="ARBA" id="ARBA00022764"/>
    </source>
</evidence>
<dbReference type="GO" id="GO:0008863">
    <property type="term" value="F:formate dehydrogenase (NAD+) activity"/>
    <property type="evidence" value="ECO:0007669"/>
    <property type="project" value="UniProtKB-EC"/>
</dbReference>
<dbReference type="EC" id="1.17.1.9" evidence="10"/>
<keyword evidence="4" id="KW-0408">Iron</keyword>
<protein>
    <submittedName>
        <fullName evidence="10">Formate dehydrogenase major subunit</fullName>
        <ecNumber evidence="10">1.17.1.9</ecNumber>
    </submittedName>
</protein>
<dbReference type="EMBL" id="JAGGLG010000026">
    <property type="protein sequence ID" value="MBP2019310.1"/>
    <property type="molecule type" value="Genomic_DNA"/>
</dbReference>
<organism evidence="10 11">
    <name type="scientific">Symbiobacterium terraclitae</name>
    <dbReference type="NCBI Taxonomy" id="557451"/>
    <lineage>
        <taxon>Bacteria</taxon>
        <taxon>Bacillati</taxon>
        <taxon>Bacillota</taxon>
        <taxon>Clostridia</taxon>
        <taxon>Eubacteriales</taxon>
        <taxon>Symbiobacteriaceae</taxon>
        <taxon>Symbiobacterium</taxon>
    </lineage>
</organism>
<evidence type="ECO:0000256" key="2">
    <source>
        <dbReference type="ARBA" id="ARBA00004196"/>
    </source>
</evidence>